<evidence type="ECO:0000256" key="5">
    <source>
        <dbReference type="ARBA" id="ARBA00022691"/>
    </source>
</evidence>
<feature type="binding site" evidence="11">
    <location>
        <begin position="248"/>
        <end position="254"/>
    </location>
    <ligand>
        <name>S-adenosyl-L-methionine</name>
        <dbReference type="ChEBI" id="CHEBI:59789"/>
    </ligand>
</feature>
<dbReference type="InterPro" id="IPR001678">
    <property type="entry name" value="MeTrfase_RsmB-F_NOP2_dom"/>
</dbReference>
<dbReference type="SUPFAM" id="SSF53335">
    <property type="entry name" value="S-adenosyl-L-methionine-dependent methyltransferases"/>
    <property type="match status" value="1"/>
</dbReference>
<dbReference type="GO" id="GO:0031167">
    <property type="term" value="P:rRNA methylation"/>
    <property type="evidence" value="ECO:0007669"/>
    <property type="project" value="TreeGrafter"/>
</dbReference>
<dbReference type="STRING" id="46835.A0A504Y2N7"/>
<keyword evidence="6 11" id="KW-0694">RNA-binding</keyword>
<comment type="caution">
    <text evidence="11">Lacks conserved residue(s) required for the propagation of feature annotation.</text>
</comment>
<proteinExistence type="inferred from homology"/>
<comment type="catalytic activity">
    <reaction evidence="10">
        <text>a cytidine in rRNA + S-adenosyl-L-methionine = a 5-methylcytidine in rRNA + S-adenosyl-L-homocysteine + H(+)</text>
        <dbReference type="Rhea" id="RHEA:61484"/>
        <dbReference type="Rhea" id="RHEA-COMP:15836"/>
        <dbReference type="Rhea" id="RHEA-COMP:15837"/>
        <dbReference type="ChEBI" id="CHEBI:15378"/>
        <dbReference type="ChEBI" id="CHEBI:57856"/>
        <dbReference type="ChEBI" id="CHEBI:59789"/>
        <dbReference type="ChEBI" id="CHEBI:74483"/>
        <dbReference type="ChEBI" id="CHEBI:82748"/>
    </reaction>
</comment>
<evidence type="ECO:0000256" key="6">
    <source>
        <dbReference type="ARBA" id="ARBA00022884"/>
    </source>
</evidence>
<evidence type="ECO:0000256" key="2">
    <source>
        <dbReference type="ARBA" id="ARBA00022552"/>
    </source>
</evidence>
<feature type="active site" description="Nucleophile" evidence="11">
    <location>
        <position position="385"/>
    </location>
</feature>
<evidence type="ECO:0000313" key="13">
    <source>
        <dbReference type="EMBL" id="TPP55732.1"/>
    </source>
</evidence>
<keyword evidence="4 11" id="KW-0808">Transferase</keyword>
<dbReference type="Gene3D" id="6.20.240.40">
    <property type="match status" value="1"/>
</dbReference>
<reference evidence="13 14" key="1">
    <citation type="submission" date="2019-04" db="EMBL/GenBank/DDBJ databases">
        <title>Annotation for the trematode Fasciola gigantica.</title>
        <authorList>
            <person name="Choi Y.-J."/>
        </authorList>
    </citation>
    <scope>NUCLEOTIDE SEQUENCE [LARGE SCALE GENOMIC DNA]</scope>
    <source>
        <strain evidence="13">Uganda_cow_1</strain>
    </source>
</reference>
<keyword evidence="7" id="KW-0809">Transit peptide</keyword>
<evidence type="ECO:0000313" key="14">
    <source>
        <dbReference type="Proteomes" id="UP000316759"/>
    </source>
</evidence>
<gene>
    <name evidence="13" type="ORF">FGIG_11478</name>
</gene>
<sequence length="473" mass="52173">MSHAQTFRLQRSVSQPSAVKLVPLSPANQSALNHFDKYYTQVYGYEQWSAIRVALLCPPTKVALLNRFANTFVDRPDFPARFHGLVDLTTQLQTHQVETQSAVKLEGEIRGSHQDIMFAEPVLRDDPIQPQLLGRIRHGATLDPCNPSEFVPVTELISESEVYTRSVDEDFTFLPDPNATDSQFPAVFEAIQLPEQLRVLCLGKNRIQFLGSPHYADGQYDFYPIDLASIVPVLALNLKPGDTLLDMCAAPGGKSIAALQTMLLSRLLCVDNVQSRLDRLQRALSCYGPVSGPEPKIDVIQETQLSDFARNELDLGRGDPAGLFDKVLVDVPCSTDRHALCSDQGNLFSPGKAKARMGLPSTQSRLLRRAMNFCRPGGSVVYCTCTLSPAQNQTVVQSCLQQINEADHGMRYELVDLRPLIHLFQSTESILGLHSVPVYASDHVDASPIGLLIVPSVSANYGPAFVAKLKRFS</sequence>
<comment type="similarity">
    <text evidence="11">Belongs to the class I-like SAM-binding methyltransferase superfamily. RsmB/NOP family.</text>
</comment>
<dbReference type="Pfam" id="PF01189">
    <property type="entry name" value="Methyltr_RsmB-F"/>
    <property type="match status" value="1"/>
</dbReference>
<comment type="caution">
    <text evidence="13">The sequence shown here is derived from an EMBL/GenBank/DDBJ whole genome shotgun (WGS) entry which is preliminary data.</text>
</comment>
<evidence type="ECO:0000256" key="11">
    <source>
        <dbReference type="PROSITE-ProRule" id="PRU01023"/>
    </source>
</evidence>
<evidence type="ECO:0000259" key="12">
    <source>
        <dbReference type="PROSITE" id="PS51686"/>
    </source>
</evidence>
<dbReference type="GO" id="GO:0005762">
    <property type="term" value="C:mitochondrial large ribosomal subunit"/>
    <property type="evidence" value="ECO:0007669"/>
    <property type="project" value="TreeGrafter"/>
</dbReference>
<dbReference type="GO" id="GO:0008173">
    <property type="term" value="F:RNA methyltransferase activity"/>
    <property type="evidence" value="ECO:0007669"/>
    <property type="project" value="InterPro"/>
</dbReference>
<dbReference type="GO" id="GO:0003723">
    <property type="term" value="F:RNA binding"/>
    <property type="evidence" value="ECO:0007669"/>
    <property type="project" value="UniProtKB-UniRule"/>
</dbReference>
<organism evidence="13 14">
    <name type="scientific">Fasciola gigantica</name>
    <name type="common">Giant liver fluke</name>
    <dbReference type="NCBI Taxonomy" id="46835"/>
    <lineage>
        <taxon>Eukaryota</taxon>
        <taxon>Metazoa</taxon>
        <taxon>Spiralia</taxon>
        <taxon>Lophotrochozoa</taxon>
        <taxon>Platyhelminthes</taxon>
        <taxon>Trematoda</taxon>
        <taxon>Digenea</taxon>
        <taxon>Plagiorchiida</taxon>
        <taxon>Echinostomata</taxon>
        <taxon>Echinostomatoidea</taxon>
        <taxon>Fasciolidae</taxon>
        <taxon>Fasciola</taxon>
    </lineage>
</organism>
<evidence type="ECO:0000256" key="9">
    <source>
        <dbReference type="ARBA" id="ARBA00042050"/>
    </source>
</evidence>
<dbReference type="PANTHER" id="PTHR22808">
    <property type="entry name" value="NCL1 YEAST -RELATED NOL1/NOP2/FMU SUN DOMAIN-CONTAINING"/>
    <property type="match status" value="1"/>
</dbReference>
<dbReference type="OrthoDB" id="8020218at2759"/>
<accession>A0A504Y2N7</accession>
<protein>
    <recommendedName>
        <fullName evidence="9">NOL1/NOP2/Sun domain family member 4</fullName>
    </recommendedName>
</protein>
<keyword evidence="2" id="KW-0698">rRNA processing</keyword>
<evidence type="ECO:0000256" key="4">
    <source>
        <dbReference type="ARBA" id="ARBA00022679"/>
    </source>
</evidence>
<dbReference type="PRINTS" id="PR02008">
    <property type="entry name" value="RCMTFAMILY"/>
</dbReference>
<evidence type="ECO:0000256" key="1">
    <source>
        <dbReference type="ARBA" id="ARBA00004173"/>
    </source>
</evidence>
<dbReference type="Proteomes" id="UP000316759">
    <property type="component" value="Unassembled WGS sequence"/>
</dbReference>
<evidence type="ECO:0000256" key="10">
    <source>
        <dbReference type="ARBA" id="ARBA00049302"/>
    </source>
</evidence>
<dbReference type="InterPro" id="IPR023267">
    <property type="entry name" value="RCMT"/>
</dbReference>
<comment type="subcellular location">
    <subcellularLocation>
        <location evidence="1">Mitochondrion</location>
    </subcellularLocation>
</comment>
<keyword evidence="5 11" id="KW-0949">S-adenosyl-L-methionine</keyword>
<feature type="binding site" evidence="11">
    <location>
        <position position="271"/>
    </location>
    <ligand>
        <name>S-adenosyl-L-methionine</name>
        <dbReference type="ChEBI" id="CHEBI:59789"/>
    </ligand>
</feature>
<keyword evidence="8" id="KW-0496">Mitochondrion</keyword>
<evidence type="ECO:0000256" key="7">
    <source>
        <dbReference type="ARBA" id="ARBA00022946"/>
    </source>
</evidence>
<keyword evidence="14" id="KW-1185">Reference proteome</keyword>
<dbReference type="PROSITE" id="PS51686">
    <property type="entry name" value="SAM_MT_RSMB_NOP"/>
    <property type="match status" value="1"/>
</dbReference>
<dbReference type="InterPro" id="IPR029063">
    <property type="entry name" value="SAM-dependent_MTases_sf"/>
</dbReference>
<dbReference type="EMBL" id="SUNJ01015441">
    <property type="protein sequence ID" value="TPP55732.1"/>
    <property type="molecule type" value="Genomic_DNA"/>
</dbReference>
<feature type="domain" description="SAM-dependent MTase RsmB/NOP-type" evidence="12">
    <location>
        <begin position="138"/>
        <end position="472"/>
    </location>
</feature>
<keyword evidence="3 11" id="KW-0489">Methyltransferase</keyword>
<dbReference type="PANTHER" id="PTHR22808:SF3">
    <property type="entry name" value="5-METHYLCYTOSINE RRNA METHYLTRANSFERASE NSUN4"/>
    <property type="match status" value="1"/>
</dbReference>
<dbReference type="Gene3D" id="3.40.50.150">
    <property type="entry name" value="Vaccinia Virus protein VP39"/>
    <property type="match status" value="1"/>
</dbReference>
<feature type="binding site" evidence="11">
    <location>
        <position position="330"/>
    </location>
    <ligand>
        <name>S-adenosyl-L-methionine</name>
        <dbReference type="ChEBI" id="CHEBI:59789"/>
    </ligand>
</feature>
<name>A0A504Y2N7_FASGI</name>
<dbReference type="AlphaFoldDB" id="A0A504Y2N7"/>
<evidence type="ECO:0000256" key="8">
    <source>
        <dbReference type="ARBA" id="ARBA00023128"/>
    </source>
</evidence>
<dbReference type="InterPro" id="IPR049560">
    <property type="entry name" value="MeTrfase_RsmB-F_NOP2_cat"/>
</dbReference>
<evidence type="ECO:0000256" key="3">
    <source>
        <dbReference type="ARBA" id="ARBA00022603"/>
    </source>
</evidence>